<keyword evidence="1 4" id="KW-0378">Hydrolase</keyword>
<dbReference type="EMBL" id="JBHLYQ010000109">
    <property type="protein sequence ID" value="MFC0082491.1"/>
    <property type="molecule type" value="Genomic_DNA"/>
</dbReference>
<evidence type="ECO:0000256" key="4">
    <source>
        <dbReference type="PROSITE-ProRule" id="PRU01161"/>
    </source>
</evidence>
<dbReference type="InterPro" id="IPR002641">
    <property type="entry name" value="PNPLA_dom"/>
</dbReference>
<proteinExistence type="predicted"/>
<dbReference type="Pfam" id="PF01734">
    <property type="entry name" value="Patatin"/>
    <property type="match status" value="1"/>
</dbReference>
<dbReference type="SUPFAM" id="SSF52151">
    <property type="entry name" value="FabD/lysophospholipase-like"/>
    <property type="match status" value="1"/>
</dbReference>
<keyword evidence="2 4" id="KW-0442">Lipid degradation</keyword>
<evidence type="ECO:0000256" key="2">
    <source>
        <dbReference type="ARBA" id="ARBA00022963"/>
    </source>
</evidence>
<reference evidence="7 8" key="1">
    <citation type="submission" date="2024-09" db="EMBL/GenBank/DDBJ databases">
        <authorList>
            <person name="Sun Q."/>
            <person name="Mori K."/>
        </authorList>
    </citation>
    <scope>NUCLEOTIDE SEQUENCE [LARGE SCALE GENOMIC DNA]</scope>
    <source>
        <strain evidence="7 8">JCM 15389</strain>
    </source>
</reference>
<gene>
    <name evidence="7" type="ORF">ACFFRE_10155</name>
</gene>
<dbReference type="InterPro" id="IPR016035">
    <property type="entry name" value="Acyl_Trfase/lysoPLipase"/>
</dbReference>
<feature type="short sequence motif" description="GXSXG" evidence="4">
    <location>
        <begin position="44"/>
        <end position="48"/>
    </location>
</feature>
<evidence type="ECO:0000256" key="5">
    <source>
        <dbReference type="SAM" id="MobiDB-lite"/>
    </source>
</evidence>
<dbReference type="CDD" id="cd07209">
    <property type="entry name" value="Pat_hypo_Ecoli_Z1214_like"/>
    <property type="match status" value="1"/>
</dbReference>
<comment type="caution">
    <text evidence="7">The sequence shown here is derived from an EMBL/GenBank/DDBJ whole genome shotgun (WGS) entry which is preliminary data.</text>
</comment>
<evidence type="ECO:0000256" key="3">
    <source>
        <dbReference type="ARBA" id="ARBA00023098"/>
    </source>
</evidence>
<dbReference type="RefSeq" id="WP_377790088.1">
    <property type="nucleotide sequence ID" value="NZ_JBHLYQ010000109.1"/>
</dbReference>
<accession>A0ABV6C468</accession>
<feature type="domain" description="PNPLA" evidence="6">
    <location>
        <begin position="13"/>
        <end position="183"/>
    </location>
</feature>
<dbReference type="Proteomes" id="UP001589788">
    <property type="component" value="Unassembled WGS sequence"/>
</dbReference>
<dbReference type="PANTHER" id="PTHR14226">
    <property type="entry name" value="NEUROPATHY TARGET ESTERASE/SWISS CHEESE D.MELANOGASTER"/>
    <property type="match status" value="1"/>
</dbReference>
<feature type="region of interest" description="Disordered" evidence="5">
    <location>
        <begin position="284"/>
        <end position="322"/>
    </location>
</feature>
<feature type="active site" description="Proton acceptor" evidence="4">
    <location>
        <position position="170"/>
    </location>
</feature>
<keyword evidence="3 4" id="KW-0443">Lipid metabolism</keyword>
<evidence type="ECO:0000259" key="6">
    <source>
        <dbReference type="PROSITE" id="PS51635"/>
    </source>
</evidence>
<feature type="short sequence motif" description="GXGXXG" evidence="4">
    <location>
        <begin position="17"/>
        <end position="22"/>
    </location>
</feature>
<dbReference type="InterPro" id="IPR050301">
    <property type="entry name" value="NTE"/>
</dbReference>
<sequence length="322" mass="33708">FSGLRPGRAPTAFVLAGGGARGAVQVGMLQALVARGIRADRVYGASVGAINGAGYAGLPTATGMAQLEAVWRGVRGEDVFPPGRVPAPLRFFQARAAVHGNEGLRRVIDSALVFRRLEDATVPLAVVATSLRDGQARWLERGPAVEALLASAAIPALLPPVTIDGESLVDGGVVDNVPIGRAVADGCRRIVVLLCGPMEFGPPSLRRPVDAVLTGFFIAVHARFLRELELVPPEVELLLCTVDLQPPARYDDFSHTEELLAVGRRNAEALLDFWEAGGVGPAPPLSPPALLSPAPDPPASEPRASRPARPDGARRRGSLPGS</sequence>
<evidence type="ECO:0000313" key="7">
    <source>
        <dbReference type="EMBL" id="MFC0082491.1"/>
    </source>
</evidence>
<organism evidence="7 8">
    <name type="scientific">Aciditerrimonas ferrireducens</name>
    <dbReference type="NCBI Taxonomy" id="667306"/>
    <lineage>
        <taxon>Bacteria</taxon>
        <taxon>Bacillati</taxon>
        <taxon>Actinomycetota</taxon>
        <taxon>Acidimicrobiia</taxon>
        <taxon>Acidimicrobiales</taxon>
        <taxon>Acidimicrobiaceae</taxon>
        <taxon>Aciditerrimonas</taxon>
    </lineage>
</organism>
<feature type="non-terminal residue" evidence="7">
    <location>
        <position position="1"/>
    </location>
</feature>
<dbReference type="PROSITE" id="PS51635">
    <property type="entry name" value="PNPLA"/>
    <property type="match status" value="1"/>
</dbReference>
<evidence type="ECO:0000256" key="1">
    <source>
        <dbReference type="ARBA" id="ARBA00022801"/>
    </source>
</evidence>
<feature type="active site" description="Nucleophile" evidence="4">
    <location>
        <position position="46"/>
    </location>
</feature>
<protein>
    <submittedName>
        <fullName evidence="7">Patatin-like phospholipase family protein</fullName>
    </submittedName>
</protein>
<feature type="short sequence motif" description="DGA/G" evidence="4">
    <location>
        <begin position="170"/>
        <end position="172"/>
    </location>
</feature>
<dbReference type="PANTHER" id="PTHR14226:SF29">
    <property type="entry name" value="NEUROPATHY TARGET ESTERASE SWS"/>
    <property type="match status" value="1"/>
</dbReference>
<dbReference type="Gene3D" id="3.40.1090.10">
    <property type="entry name" value="Cytosolic phospholipase A2 catalytic domain"/>
    <property type="match status" value="2"/>
</dbReference>
<evidence type="ECO:0000313" key="8">
    <source>
        <dbReference type="Proteomes" id="UP001589788"/>
    </source>
</evidence>
<name>A0ABV6C468_9ACTN</name>
<keyword evidence="8" id="KW-1185">Reference proteome</keyword>